<evidence type="ECO:0000313" key="2">
    <source>
        <dbReference type="EMBL" id="MFC7357642.1"/>
    </source>
</evidence>
<dbReference type="InterPro" id="IPR029044">
    <property type="entry name" value="Nucleotide-diphossugar_trans"/>
</dbReference>
<dbReference type="PANTHER" id="PTHR22916:SF3">
    <property type="entry name" value="UDP-GLCNAC:BETAGAL BETA-1,3-N-ACETYLGLUCOSAMINYLTRANSFERASE-LIKE PROTEIN 1"/>
    <property type="match status" value="1"/>
</dbReference>
<evidence type="ECO:0000313" key="3">
    <source>
        <dbReference type="Proteomes" id="UP001596415"/>
    </source>
</evidence>
<dbReference type="InterPro" id="IPR001173">
    <property type="entry name" value="Glyco_trans_2-like"/>
</dbReference>
<comment type="caution">
    <text evidence="2">The sequence shown here is derived from an EMBL/GenBank/DDBJ whole genome shotgun (WGS) entry which is preliminary data.</text>
</comment>
<accession>A0ABW2MU56</accession>
<reference evidence="3" key="1">
    <citation type="journal article" date="2019" name="Int. J. Syst. Evol. Microbiol.">
        <title>The Global Catalogue of Microorganisms (GCM) 10K type strain sequencing project: providing services to taxonomists for standard genome sequencing and annotation.</title>
        <authorList>
            <consortium name="The Broad Institute Genomics Platform"/>
            <consortium name="The Broad Institute Genome Sequencing Center for Infectious Disease"/>
            <person name="Wu L."/>
            <person name="Ma J."/>
        </authorList>
    </citation>
    <scope>NUCLEOTIDE SEQUENCE [LARGE SCALE GENOMIC DNA]</scope>
    <source>
        <strain evidence="3">CGMCC 1.16306</strain>
    </source>
</reference>
<name>A0ABW2MU56_9FLAO</name>
<dbReference type="PANTHER" id="PTHR22916">
    <property type="entry name" value="GLYCOSYLTRANSFERASE"/>
    <property type="match status" value="1"/>
</dbReference>
<dbReference type="EMBL" id="JBHTBN010000003">
    <property type="protein sequence ID" value="MFC7357642.1"/>
    <property type="molecule type" value="Genomic_DNA"/>
</dbReference>
<dbReference type="SUPFAM" id="SSF53448">
    <property type="entry name" value="Nucleotide-diphospho-sugar transferases"/>
    <property type="match status" value="1"/>
</dbReference>
<organism evidence="2 3">
    <name type="scientific">Jejudonia soesokkakensis</name>
    <dbReference type="NCBI Taxonomy" id="1323432"/>
    <lineage>
        <taxon>Bacteria</taxon>
        <taxon>Pseudomonadati</taxon>
        <taxon>Bacteroidota</taxon>
        <taxon>Flavobacteriia</taxon>
        <taxon>Flavobacteriales</taxon>
        <taxon>Flavobacteriaceae</taxon>
        <taxon>Jejudonia</taxon>
    </lineage>
</organism>
<dbReference type="Gene3D" id="3.90.550.10">
    <property type="entry name" value="Spore Coat Polysaccharide Biosynthesis Protein SpsA, Chain A"/>
    <property type="match status" value="1"/>
</dbReference>
<dbReference type="Pfam" id="PF00535">
    <property type="entry name" value="Glycos_transf_2"/>
    <property type="match status" value="1"/>
</dbReference>
<dbReference type="RefSeq" id="WP_380217486.1">
    <property type="nucleotide sequence ID" value="NZ_JBHTBN010000003.1"/>
</dbReference>
<dbReference type="CDD" id="cd00761">
    <property type="entry name" value="Glyco_tranf_GTA_type"/>
    <property type="match status" value="1"/>
</dbReference>
<gene>
    <name evidence="2" type="ORF">ACFQO1_08085</name>
</gene>
<proteinExistence type="predicted"/>
<keyword evidence="3" id="KW-1185">Reference proteome</keyword>
<feature type="domain" description="Glycosyltransferase 2-like" evidence="1">
    <location>
        <begin position="5"/>
        <end position="130"/>
    </location>
</feature>
<evidence type="ECO:0000259" key="1">
    <source>
        <dbReference type="Pfam" id="PF00535"/>
    </source>
</evidence>
<sequence length="309" mass="35152">MPKFSVVIAVYNKEKYIGNTLQSVLEQTFTDFEIIIVNDGSTDKSETIINSFKDSRISYYSQKNAGAGAARNTAIQKATAPFIALLDADDLWDTTYLEEQNRLILKYPSQHVYACNSKVQDKNQYLNLSYSVPITEKEDLVVNFFVASTINSIINSSTTVLKKVVFETVGFYDTSINSGEDTDLFIRIGLQYAIVFSPKILVTIVRSQESLSQTTHSAKNKPTFEAYEKYEDSNKPLKKFLDLNRFSMAILAKLANEKETFMTYYNKIDPKNLNSKQRSLLKMPAEMLRKLKLIKNFLNKKGANFSAFK</sequence>
<protein>
    <submittedName>
        <fullName evidence="2">Glycosyltransferase family 2 protein</fullName>
    </submittedName>
</protein>
<dbReference type="Proteomes" id="UP001596415">
    <property type="component" value="Unassembled WGS sequence"/>
</dbReference>